<gene>
    <name evidence="1" type="ORF">RPERSI_LOCUS24719</name>
</gene>
<protein>
    <submittedName>
        <fullName evidence="1">11191_t:CDS:1</fullName>
    </submittedName>
</protein>
<proteinExistence type="predicted"/>
<organism evidence="1 2">
    <name type="scientific">Racocetra persica</name>
    <dbReference type="NCBI Taxonomy" id="160502"/>
    <lineage>
        <taxon>Eukaryota</taxon>
        <taxon>Fungi</taxon>
        <taxon>Fungi incertae sedis</taxon>
        <taxon>Mucoromycota</taxon>
        <taxon>Glomeromycotina</taxon>
        <taxon>Glomeromycetes</taxon>
        <taxon>Diversisporales</taxon>
        <taxon>Gigasporaceae</taxon>
        <taxon>Racocetra</taxon>
    </lineage>
</organism>
<evidence type="ECO:0000313" key="1">
    <source>
        <dbReference type="EMBL" id="CAG8817587.1"/>
    </source>
</evidence>
<keyword evidence="2" id="KW-1185">Reference proteome</keyword>
<dbReference type="EMBL" id="CAJVQC010079987">
    <property type="protein sequence ID" value="CAG8817587.1"/>
    <property type="molecule type" value="Genomic_DNA"/>
</dbReference>
<evidence type="ECO:0000313" key="2">
    <source>
        <dbReference type="Proteomes" id="UP000789920"/>
    </source>
</evidence>
<feature type="non-terminal residue" evidence="1">
    <location>
        <position position="197"/>
    </location>
</feature>
<name>A0ACA9RZM9_9GLOM</name>
<accession>A0ACA9RZM9</accession>
<feature type="non-terminal residue" evidence="1">
    <location>
        <position position="1"/>
    </location>
</feature>
<sequence length="197" mass="22386">QSYPKNERKNIAELHINNKNLEDYLDLSDFLNLKHLDCSNNRLASLNVTSCLQLKTIQCDSNELTSLDLNGLSQLSAISCGDNYLTSFDCFHSNLNFENLIALNIENNNFTKQDLSCVSHLTNLQYLFIGNNKKERIEKNIYNRFCGSLEPLKNISGLEVLGISNTDINSGLEYLPKSLSVENIYYSSEYRPESQAK</sequence>
<reference evidence="1" key="1">
    <citation type="submission" date="2021-06" db="EMBL/GenBank/DDBJ databases">
        <authorList>
            <person name="Kallberg Y."/>
            <person name="Tangrot J."/>
            <person name="Rosling A."/>
        </authorList>
    </citation>
    <scope>NUCLEOTIDE SEQUENCE</scope>
    <source>
        <strain evidence="1">MA461A</strain>
    </source>
</reference>
<dbReference type="Proteomes" id="UP000789920">
    <property type="component" value="Unassembled WGS sequence"/>
</dbReference>
<comment type="caution">
    <text evidence="1">The sequence shown here is derived from an EMBL/GenBank/DDBJ whole genome shotgun (WGS) entry which is preliminary data.</text>
</comment>